<reference evidence="2 3" key="1">
    <citation type="journal article" date="2024" name="G3 (Bethesda)">
        <title>Genome assembly of Hibiscus sabdariffa L. provides insights into metabolisms of medicinal natural products.</title>
        <authorList>
            <person name="Kim T."/>
        </authorList>
    </citation>
    <scope>NUCLEOTIDE SEQUENCE [LARGE SCALE GENOMIC DNA]</scope>
    <source>
        <strain evidence="2">TK-2024</strain>
        <tissue evidence="2">Old leaves</tissue>
    </source>
</reference>
<evidence type="ECO:0008006" key="4">
    <source>
        <dbReference type="Google" id="ProtNLM"/>
    </source>
</evidence>
<accession>A0ABR2NHW2</accession>
<comment type="caution">
    <text evidence="2">The sequence shown here is derived from an EMBL/GenBank/DDBJ whole genome shotgun (WGS) entry which is preliminary data.</text>
</comment>
<name>A0ABR2NHW2_9ROSI</name>
<gene>
    <name evidence="1" type="ORF">V6N11_028161</name>
    <name evidence="2" type="ORF">V6N11_035645</name>
</gene>
<dbReference type="EMBL" id="JBBPBN010000142">
    <property type="protein sequence ID" value="KAK8975587.1"/>
    <property type="molecule type" value="Genomic_DNA"/>
</dbReference>
<sequence length="98" mass="10758">MASCSIQHENVADAFMAEALAFDRSVICPIVHNIKILSKDFSSISFCFVRRGANKATHALAHECGSNHGPCYWIEKAPVATMTECGLDRSRLVQVHVP</sequence>
<organism evidence="2 3">
    <name type="scientific">Hibiscus sabdariffa</name>
    <name type="common">roselle</name>
    <dbReference type="NCBI Taxonomy" id="183260"/>
    <lineage>
        <taxon>Eukaryota</taxon>
        <taxon>Viridiplantae</taxon>
        <taxon>Streptophyta</taxon>
        <taxon>Embryophyta</taxon>
        <taxon>Tracheophyta</taxon>
        <taxon>Spermatophyta</taxon>
        <taxon>Magnoliopsida</taxon>
        <taxon>eudicotyledons</taxon>
        <taxon>Gunneridae</taxon>
        <taxon>Pentapetalae</taxon>
        <taxon>rosids</taxon>
        <taxon>malvids</taxon>
        <taxon>Malvales</taxon>
        <taxon>Malvaceae</taxon>
        <taxon>Malvoideae</taxon>
        <taxon>Hibiscus</taxon>
    </lineage>
</organism>
<evidence type="ECO:0000313" key="1">
    <source>
        <dbReference type="EMBL" id="KAK8476619.1"/>
    </source>
</evidence>
<proteinExistence type="predicted"/>
<evidence type="ECO:0000313" key="2">
    <source>
        <dbReference type="EMBL" id="KAK8975587.1"/>
    </source>
</evidence>
<evidence type="ECO:0000313" key="3">
    <source>
        <dbReference type="Proteomes" id="UP001396334"/>
    </source>
</evidence>
<dbReference type="EMBL" id="JBBPBN010002139">
    <property type="protein sequence ID" value="KAK8476619.1"/>
    <property type="molecule type" value="Genomic_DNA"/>
</dbReference>
<dbReference type="Proteomes" id="UP001396334">
    <property type="component" value="Unassembled WGS sequence"/>
</dbReference>
<keyword evidence="3" id="KW-1185">Reference proteome</keyword>
<protein>
    <recommendedName>
        <fullName evidence="4">RNase H type-1 domain-containing protein</fullName>
    </recommendedName>
</protein>